<reference evidence="1" key="1">
    <citation type="journal article" date="2019" name="bioRxiv">
        <title>The Genome of the Zebra Mussel, Dreissena polymorpha: A Resource for Invasive Species Research.</title>
        <authorList>
            <person name="McCartney M.A."/>
            <person name="Auch B."/>
            <person name="Kono T."/>
            <person name="Mallez S."/>
            <person name="Zhang Y."/>
            <person name="Obille A."/>
            <person name="Becker A."/>
            <person name="Abrahante J.E."/>
            <person name="Garbe J."/>
            <person name="Badalamenti J.P."/>
            <person name="Herman A."/>
            <person name="Mangelson H."/>
            <person name="Liachko I."/>
            <person name="Sullivan S."/>
            <person name="Sone E.D."/>
            <person name="Koren S."/>
            <person name="Silverstein K.A.T."/>
            <person name="Beckman K.B."/>
            <person name="Gohl D.M."/>
        </authorList>
    </citation>
    <scope>NUCLEOTIDE SEQUENCE</scope>
    <source>
        <strain evidence="1">Duluth1</strain>
        <tissue evidence="1">Whole animal</tissue>
    </source>
</reference>
<evidence type="ECO:0000313" key="2">
    <source>
        <dbReference type="Proteomes" id="UP000828390"/>
    </source>
</evidence>
<dbReference type="Proteomes" id="UP000828390">
    <property type="component" value="Unassembled WGS sequence"/>
</dbReference>
<reference evidence="1" key="2">
    <citation type="submission" date="2020-11" db="EMBL/GenBank/DDBJ databases">
        <authorList>
            <person name="McCartney M.A."/>
            <person name="Auch B."/>
            <person name="Kono T."/>
            <person name="Mallez S."/>
            <person name="Becker A."/>
            <person name="Gohl D.M."/>
            <person name="Silverstein K.A.T."/>
            <person name="Koren S."/>
            <person name="Bechman K.B."/>
            <person name="Herman A."/>
            <person name="Abrahante J.E."/>
            <person name="Garbe J."/>
        </authorList>
    </citation>
    <scope>NUCLEOTIDE SEQUENCE</scope>
    <source>
        <strain evidence="1">Duluth1</strain>
        <tissue evidence="1">Whole animal</tissue>
    </source>
</reference>
<dbReference type="AlphaFoldDB" id="A0A9D4HPS9"/>
<organism evidence="1 2">
    <name type="scientific">Dreissena polymorpha</name>
    <name type="common">Zebra mussel</name>
    <name type="synonym">Mytilus polymorpha</name>
    <dbReference type="NCBI Taxonomy" id="45954"/>
    <lineage>
        <taxon>Eukaryota</taxon>
        <taxon>Metazoa</taxon>
        <taxon>Spiralia</taxon>
        <taxon>Lophotrochozoa</taxon>
        <taxon>Mollusca</taxon>
        <taxon>Bivalvia</taxon>
        <taxon>Autobranchia</taxon>
        <taxon>Heteroconchia</taxon>
        <taxon>Euheterodonta</taxon>
        <taxon>Imparidentia</taxon>
        <taxon>Neoheterodontei</taxon>
        <taxon>Myida</taxon>
        <taxon>Dreissenoidea</taxon>
        <taxon>Dreissenidae</taxon>
        <taxon>Dreissena</taxon>
    </lineage>
</organism>
<evidence type="ECO:0000313" key="1">
    <source>
        <dbReference type="EMBL" id="KAH3726475.1"/>
    </source>
</evidence>
<gene>
    <name evidence="1" type="ORF">DPMN_052342</name>
</gene>
<protein>
    <submittedName>
        <fullName evidence="1">Uncharacterized protein</fullName>
    </submittedName>
</protein>
<comment type="caution">
    <text evidence="1">The sequence shown here is derived from an EMBL/GenBank/DDBJ whole genome shotgun (WGS) entry which is preliminary data.</text>
</comment>
<proteinExistence type="predicted"/>
<name>A0A9D4HPS9_DREPO</name>
<sequence length="64" mass="7257">MDLMPYATSSRHACRIAQIGQELRYLLQICTRFHCLIRGQRTGGSRPHCTDTLAGLELPWPNMA</sequence>
<keyword evidence="2" id="KW-1185">Reference proteome</keyword>
<dbReference type="EMBL" id="JAIWYP010000012">
    <property type="protein sequence ID" value="KAH3726475.1"/>
    <property type="molecule type" value="Genomic_DNA"/>
</dbReference>
<accession>A0A9D4HPS9</accession>